<feature type="region of interest" description="Disordered" evidence="4">
    <location>
        <begin position="29"/>
        <end position="62"/>
    </location>
</feature>
<dbReference type="PROSITE" id="PS50088">
    <property type="entry name" value="ANK_REPEAT"/>
    <property type="match status" value="2"/>
</dbReference>
<evidence type="ECO:0000256" key="4">
    <source>
        <dbReference type="SAM" id="MobiDB-lite"/>
    </source>
</evidence>
<dbReference type="Gene3D" id="1.25.40.20">
    <property type="entry name" value="Ankyrin repeat-containing domain"/>
    <property type="match status" value="3"/>
</dbReference>
<proteinExistence type="predicted"/>
<dbReference type="EMBL" id="VJMH01006905">
    <property type="protein sequence ID" value="KAF0687519.1"/>
    <property type="molecule type" value="Genomic_DNA"/>
</dbReference>
<dbReference type="InterPro" id="IPR051165">
    <property type="entry name" value="Multifunctional_ANK_Repeat"/>
</dbReference>
<dbReference type="SMART" id="SM00248">
    <property type="entry name" value="ANK"/>
    <property type="match status" value="11"/>
</dbReference>
<keyword evidence="1" id="KW-0677">Repeat</keyword>
<feature type="compositionally biased region" description="Basic and acidic residues" evidence="4">
    <location>
        <begin position="45"/>
        <end position="62"/>
    </location>
</feature>
<reference evidence="6 7" key="1">
    <citation type="submission" date="2019-03" db="EMBL/GenBank/DDBJ databases">
        <authorList>
            <person name="Gaulin E."/>
            <person name="Dumas B."/>
        </authorList>
    </citation>
    <scope>NUCLEOTIDE SEQUENCE [LARGE SCALE GENOMIC DNA]</scope>
    <source>
        <strain evidence="6">CBS 568.67</strain>
    </source>
</reference>
<accession>A0A485LGC9</accession>
<feature type="repeat" description="ANK" evidence="3">
    <location>
        <begin position="334"/>
        <end position="366"/>
    </location>
</feature>
<gene>
    <name evidence="6" type="primary">Aste57867_20758</name>
    <name evidence="5" type="ORF">As57867_020690</name>
    <name evidence="6" type="ORF">ASTE57867_20758</name>
</gene>
<evidence type="ECO:0000256" key="1">
    <source>
        <dbReference type="ARBA" id="ARBA00022737"/>
    </source>
</evidence>
<name>A0A485LGC9_9STRA</name>
<protein>
    <submittedName>
        <fullName evidence="6">Aste57867_20758 protein</fullName>
    </submittedName>
</protein>
<evidence type="ECO:0000313" key="7">
    <source>
        <dbReference type="Proteomes" id="UP000332933"/>
    </source>
</evidence>
<keyword evidence="2 3" id="KW-0040">ANK repeat</keyword>
<dbReference type="PANTHER" id="PTHR24123">
    <property type="entry name" value="ANKYRIN REPEAT-CONTAINING"/>
    <property type="match status" value="1"/>
</dbReference>
<keyword evidence="7" id="KW-1185">Reference proteome</keyword>
<dbReference type="OrthoDB" id="79255at2759"/>
<feature type="region of interest" description="Disordered" evidence="4">
    <location>
        <begin position="372"/>
        <end position="391"/>
    </location>
</feature>
<reference evidence="5" key="2">
    <citation type="submission" date="2019-06" db="EMBL/GenBank/DDBJ databases">
        <title>Genomics analysis of Aphanomyces spp. identifies a new class of oomycete effector associated with host adaptation.</title>
        <authorList>
            <person name="Gaulin E."/>
        </authorList>
    </citation>
    <scope>NUCLEOTIDE SEQUENCE</scope>
    <source>
        <strain evidence="5">CBS 578.67</strain>
    </source>
</reference>
<dbReference type="PROSITE" id="PS50297">
    <property type="entry name" value="ANK_REP_REGION"/>
    <property type="match status" value="2"/>
</dbReference>
<dbReference type="PRINTS" id="PR01415">
    <property type="entry name" value="ANKYRIN"/>
</dbReference>
<dbReference type="Pfam" id="PF12796">
    <property type="entry name" value="Ank_2"/>
    <property type="match status" value="3"/>
</dbReference>
<organism evidence="6 7">
    <name type="scientific">Aphanomyces stellatus</name>
    <dbReference type="NCBI Taxonomy" id="120398"/>
    <lineage>
        <taxon>Eukaryota</taxon>
        <taxon>Sar</taxon>
        <taxon>Stramenopiles</taxon>
        <taxon>Oomycota</taxon>
        <taxon>Saprolegniomycetes</taxon>
        <taxon>Saprolegniales</taxon>
        <taxon>Verrucalvaceae</taxon>
        <taxon>Aphanomyces</taxon>
    </lineage>
</organism>
<dbReference type="EMBL" id="CAADRA010006931">
    <property type="protein sequence ID" value="VFT97437.1"/>
    <property type="molecule type" value="Genomic_DNA"/>
</dbReference>
<evidence type="ECO:0000313" key="5">
    <source>
        <dbReference type="EMBL" id="KAF0687519.1"/>
    </source>
</evidence>
<dbReference type="PANTHER" id="PTHR24123:SF33">
    <property type="entry name" value="PROTEIN HOS4"/>
    <property type="match status" value="1"/>
</dbReference>
<evidence type="ECO:0000256" key="2">
    <source>
        <dbReference type="ARBA" id="ARBA00023043"/>
    </source>
</evidence>
<evidence type="ECO:0000313" key="6">
    <source>
        <dbReference type="EMBL" id="VFT97437.1"/>
    </source>
</evidence>
<sequence length="883" mass="97146">MPAVAAANVVAPNQQASVPRIRLRHRVEAWASQRNNKPVQDVDDVTTHDDKPQKQRPPPRWDDATAFVFSDLHEACRVGDHASVDAILTNQSTSTPTLCTTNEGHTPLHVAVMHGHVACIERLLGQDDAALQMHAQDHIGRTPLHLAYARRTLRDACLPVLMQHATLTLCCTVSDNTGQCIRDLDMHLIGDLYDATIHGNVPRMQFLQTMFGCKWDDPMSELGRTLLHEASQHRQGHVITYLLGLCTPPWLLLQDSSGATALHVCAKQGYVDGCVLLLDARETATSLLLTQDNTGRTALHWSVLRGYEPMVTSLLEHATTHACVAALVGTCDDDGASPLHVAAATNSVVMAQKLVDAGADVNLESMLTRYQARRGRPGQQKAKPPRMTARRAQMMDHAPTLADRFRVIELQPVTSLPPPPPLSIGEPVQRRTIPTPLELALRGHCADTAAFVLEHGATITLVQDVWRLYLTAPTGLRTVLAPSARQWLDPAIASFDTFATICLDRTFTEDSLCSLVTLAIESLGSSIPWAADLPVVAFHAFQAERYALASLLKPLAWDGTPWPRPPSPHVSWLCAAATRGSLRSIQWLYDQQYEPTDADGTVFECILQPIPGSKGSASHKHERKQRTQVFDWLHAARFYHASTLPLHAQRTVDVALRHGYVELARTCLTFSNIDTIDAADALAQDHTFLLLATLPPTWVNVDKALTLFCQRNLWCMDLLQALIGHGAQPTPHALVHGLPAATWAVTHGRVDILIALARLDLSCLLQRSVHNQDALYWAARGNHVAIVDLLWPYIASGLNVTAAAIAAVECDALEALKWMAKRDPSIRTIQTDDGDALVHIACRRGYLALAKWLVPTAKWTSIRNAQGETPRQLMMQSCRNATW</sequence>
<dbReference type="AlphaFoldDB" id="A0A485LGC9"/>
<dbReference type="InterPro" id="IPR002110">
    <property type="entry name" value="Ankyrin_rpt"/>
</dbReference>
<feature type="repeat" description="ANK" evidence="3">
    <location>
        <begin position="103"/>
        <end position="124"/>
    </location>
</feature>
<dbReference type="InterPro" id="IPR036770">
    <property type="entry name" value="Ankyrin_rpt-contain_sf"/>
</dbReference>
<evidence type="ECO:0000256" key="3">
    <source>
        <dbReference type="PROSITE-ProRule" id="PRU00023"/>
    </source>
</evidence>
<dbReference type="SUPFAM" id="SSF48403">
    <property type="entry name" value="Ankyrin repeat"/>
    <property type="match status" value="2"/>
</dbReference>
<dbReference type="Proteomes" id="UP000332933">
    <property type="component" value="Unassembled WGS sequence"/>
</dbReference>